<evidence type="ECO:0000259" key="1">
    <source>
        <dbReference type="PROSITE" id="PS00214"/>
    </source>
</evidence>
<dbReference type="RefSeq" id="WP_110935736.1">
    <property type="nucleotide sequence ID" value="NZ_KZ614146.1"/>
</dbReference>
<protein>
    <recommendedName>
        <fullName evidence="1">Cytosolic fatty-acid binding proteins domain-containing protein</fullName>
    </recommendedName>
</protein>
<dbReference type="Gene3D" id="1.10.8.200">
    <property type="entry name" value="Replisome organizer (g39p helicase loader/inhibitor protein)"/>
    <property type="match status" value="1"/>
</dbReference>
<evidence type="ECO:0000313" key="3">
    <source>
        <dbReference type="Proteomes" id="UP000281498"/>
    </source>
</evidence>
<proteinExistence type="predicted"/>
<evidence type="ECO:0000313" key="2">
    <source>
        <dbReference type="EMBL" id="RKL66456.1"/>
    </source>
</evidence>
<dbReference type="SUPFAM" id="SSF89064">
    <property type="entry name" value="Replisome organizer (g39p helicase loader/inhibitor protein)"/>
    <property type="match status" value="1"/>
</dbReference>
<keyword evidence="3" id="KW-1185">Reference proteome</keyword>
<dbReference type="AlphaFoldDB" id="A0A3A9KP16"/>
<reference evidence="2 3" key="1">
    <citation type="submission" date="2017-10" db="EMBL/GenBank/DDBJ databases">
        <title>Bacillus sp. nov., a halophilic bacterium isolated from a Keqin Lake.</title>
        <authorList>
            <person name="Wang H."/>
        </authorList>
    </citation>
    <scope>NUCLEOTIDE SEQUENCE [LARGE SCALE GENOMIC DNA]</scope>
    <source>
        <strain evidence="2 3">KCTC 13187</strain>
    </source>
</reference>
<sequence>MTLAETAQILQEIVQFYPGKINLERKTVQAWYRLMKTQNYEDVIDRLDRYAAEYKYAPLVHDLVEKPRPERNKDILEIISLWEANASGGPVQP</sequence>
<comment type="caution">
    <text evidence="2">The sequence shown here is derived from an EMBL/GenBank/DDBJ whole genome shotgun (WGS) entry which is preliminary data.</text>
</comment>
<dbReference type="InterPro" id="IPR036173">
    <property type="entry name" value="G39-like_N_sf"/>
</dbReference>
<gene>
    <name evidence="2" type="ORF">CR203_14225</name>
</gene>
<dbReference type="GO" id="GO:0008289">
    <property type="term" value="F:lipid binding"/>
    <property type="evidence" value="ECO:0007669"/>
    <property type="project" value="InterPro"/>
</dbReference>
<feature type="domain" description="Cytosolic fatty-acid binding proteins" evidence="1">
    <location>
        <begin position="30"/>
        <end position="47"/>
    </location>
</feature>
<organism evidence="2 3">
    <name type="scientific">Salipaludibacillus neizhouensis</name>
    <dbReference type="NCBI Taxonomy" id="885475"/>
    <lineage>
        <taxon>Bacteria</taxon>
        <taxon>Bacillati</taxon>
        <taxon>Bacillota</taxon>
        <taxon>Bacilli</taxon>
        <taxon>Bacillales</taxon>
        <taxon>Bacillaceae</taxon>
    </lineage>
</organism>
<dbReference type="InterPro" id="IPR000463">
    <property type="entry name" value="Fatty_acid-bd"/>
</dbReference>
<dbReference type="OrthoDB" id="2930007at2"/>
<dbReference type="PROSITE" id="PS00214">
    <property type="entry name" value="FABP"/>
    <property type="match status" value="1"/>
</dbReference>
<dbReference type="Proteomes" id="UP000281498">
    <property type="component" value="Unassembled WGS sequence"/>
</dbReference>
<dbReference type="EMBL" id="PDOE01000006">
    <property type="protein sequence ID" value="RKL66456.1"/>
    <property type="molecule type" value="Genomic_DNA"/>
</dbReference>
<accession>A0A3A9KP16</accession>
<name>A0A3A9KP16_9BACI</name>